<evidence type="ECO:0000313" key="2">
    <source>
        <dbReference type="EMBL" id="TDZ86130.1"/>
    </source>
</evidence>
<dbReference type="PROSITE" id="PS50943">
    <property type="entry name" value="HTH_CROC1"/>
    <property type="match status" value="1"/>
</dbReference>
<protein>
    <submittedName>
        <fullName evidence="2">Nucleoid-associated protein EspR</fullName>
    </submittedName>
</protein>
<evidence type="ECO:0000259" key="1">
    <source>
        <dbReference type="PROSITE" id="PS50943"/>
    </source>
</evidence>
<dbReference type="AlphaFoldDB" id="A0A4R8S5F6"/>
<dbReference type="Pfam" id="PF01381">
    <property type="entry name" value="HTH_3"/>
    <property type="match status" value="1"/>
</dbReference>
<gene>
    <name evidence="2" type="primary">espR_3</name>
    <name evidence="2" type="ORF">DE4585_01453</name>
</gene>
<accession>A0A4R8S5F6</accession>
<reference evidence="2 3" key="1">
    <citation type="journal article" date="2019" name="Sci. Rep.">
        <title>Extended insight into the Mycobacterium chelonae-abscessus complex through whole genome sequencing of Mycobacterium salmoniphilum outbreak and Mycobacterium salmoniphilum-like strains.</title>
        <authorList>
            <person name="Behra P.R.K."/>
            <person name="Das S."/>
            <person name="Pettersson B.M.F."/>
            <person name="Shirreff L."/>
            <person name="DuCote T."/>
            <person name="Jacobsson K.G."/>
            <person name="Ennis D.G."/>
            <person name="Kirsebom L.A."/>
        </authorList>
    </citation>
    <scope>NUCLEOTIDE SEQUENCE [LARGE SCALE GENOMIC DNA]</scope>
    <source>
        <strain evidence="2 3">DE 4585</strain>
    </source>
</reference>
<dbReference type="GO" id="GO:0003677">
    <property type="term" value="F:DNA binding"/>
    <property type="evidence" value="ECO:0007669"/>
    <property type="project" value="InterPro"/>
</dbReference>
<name>A0A4R8S5F6_9MYCO</name>
<dbReference type="EMBL" id="PECH01000004">
    <property type="protein sequence ID" value="TDZ86130.1"/>
    <property type="molecule type" value="Genomic_DNA"/>
</dbReference>
<sequence length="157" mass="16594">MSGSAHPGGEIDGSDLAAKVNELFDTMHKKSKAQLSNYAAAKGIEELTKVSITPQYLSQIRAGEKTNISVVKLRAIAEYFGIPASYLIESGTDERIKSQLEMLRVFRDAGVVDIATRVAGLSPQALVNVAAIADGLRALEELPPVEPPGNSGSSEGL</sequence>
<comment type="caution">
    <text evidence="2">The sequence shown here is derived from an EMBL/GenBank/DDBJ whole genome shotgun (WGS) entry which is preliminary data.</text>
</comment>
<dbReference type="RefSeq" id="WP_237161172.1">
    <property type="nucleotide sequence ID" value="NZ_PECH01000004.1"/>
</dbReference>
<proteinExistence type="predicted"/>
<dbReference type="Gene3D" id="1.10.260.40">
    <property type="entry name" value="lambda repressor-like DNA-binding domains"/>
    <property type="match status" value="1"/>
</dbReference>
<evidence type="ECO:0000313" key="3">
    <source>
        <dbReference type="Proteomes" id="UP000295117"/>
    </source>
</evidence>
<organism evidence="2 3">
    <name type="scientific">Mycobacteroides salmoniphilum</name>
    <dbReference type="NCBI Taxonomy" id="404941"/>
    <lineage>
        <taxon>Bacteria</taxon>
        <taxon>Bacillati</taxon>
        <taxon>Actinomycetota</taxon>
        <taxon>Actinomycetes</taxon>
        <taxon>Mycobacteriales</taxon>
        <taxon>Mycobacteriaceae</taxon>
        <taxon>Mycobacteroides</taxon>
    </lineage>
</organism>
<dbReference type="Proteomes" id="UP000295117">
    <property type="component" value="Unassembled WGS sequence"/>
</dbReference>
<dbReference type="CDD" id="cd00093">
    <property type="entry name" value="HTH_XRE"/>
    <property type="match status" value="1"/>
</dbReference>
<feature type="domain" description="HTH cro/C1-type" evidence="1">
    <location>
        <begin position="49"/>
        <end position="87"/>
    </location>
</feature>
<dbReference type="InterPro" id="IPR010982">
    <property type="entry name" value="Lambda_DNA-bd_dom_sf"/>
</dbReference>
<dbReference type="SUPFAM" id="SSF47413">
    <property type="entry name" value="lambda repressor-like DNA-binding domains"/>
    <property type="match status" value="1"/>
</dbReference>
<dbReference type="InterPro" id="IPR001387">
    <property type="entry name" value="Cro/C1-type_HTH"/>
</dbReference>